<evidence type="ECO:0000313" key="2">
    <source>
        <dbReference type="Proteomes" id="UP000066049"/>
    </source>
</evidence>
<proteinExistence type="predicted"/>
<gene>
    <name evidence="1" type="ORF">CCON33237_0791</name>
</gene>
<sequence length="110" mass="13053">MNQVTDKFKRVKYLRALEKFAKSAINGLKRDDFDETEFRQRVEKNAKVIEKVEAVYLDQPYSKALENFINLLIKNASKDELLKAANLLDKLKNQKTYKKEKHKNKFKDED</sequence>
<dbReference type="AlphaFoldDB" id="A0A0M4SH48"/>
<dbReference type="KEGG" id="ccoc:CCON33237_0791"/>
<evidence type="ECO:0000313" key="1">
    <source>
        <dbReference type="EMBL" id="ALF47477.1"/>
    </source>
</evidence>
<name>A0A0M4SH48_9BACT</name>
<organism evidence="1 2">
    <name type="scientific">Campylobacter concisus</name>
    <dbReference type="NCBI Taxonomy" id="199"/>
    <lineage>
        <taxon>Bacteria</taxon>
        <taxon>Pseudomonadati</taxon>
        <taxon>Campylobacterota</taxon>
        <taxon>Epsilonproteobacteria</taxon>
        <taxon>Campylobacterales</taxon>
        <taxon>Campylobacteraceae</taxon>
        <taxon>Campylobacter</taxon>
    </lineage>
</organism>
<dbReference type="EMBL" id="CP012541">
    <property type="protein sequence ID" value="ALF47477.1"/>
    <property type="molecule type" value="Genomic_DNA"/>
</dbReference>
<dbReference type="PATRIC" id="fig|199.248.peg.821"/>
<reference evidence="2" key="1">
    <citation type="submission" date="2015-08" db="EMBL/GenBank/DDBJ databases">
        <title>Comparative genomics of the Campylobacter concisus group.</title>
        <authorList>
            <person name="Miller W.G."/>
            <person name="Yee E."/>
            <person name="Chapman M.H."/>
            <person name="Huynh S."/>
            <person name="Bono J.L."/>
            <person name="On S.L.W."/>
            <person name="St Leger J."/>
            <person name="Foster G."/>
            <person name="Parker C.T."/>
        </authorList>
    </citation>
    <scope>NUCLEOTIDE SEQUENCE [LARGE SCALE GENOMIC DNA]</scope>
    <source>
        <strain evidence="2">ATCC 33237</strain>
    </source>
</reference>
<accession>A0A0M4SH48</accession>
<dbReference type="RefSeq" id="WP_054196491.1">
    <property type="nucleotide sequence ID" value="NZ_CABMKQ010000064.1"/>
</dbReference>
<dbReference type="Proteomes" id="UP000066049">
    <property type="component" value="Chromosome"/>
</dbReference>
<dbReference type="GeneID" id="28662465"/>
<protein>
    <submittedName>
        <fullName evidence="1">Uncharacterized protein</fullName>
    </submittedName>
</protein>